<feature type="transmembrane region" description="Helical" evidence="2">
    <location>
        <begin position="20"/>
        <end position="41"/>
    </location>
</feature>
<keyword evidence="4" id="KW-1185">Reference proteome</keyword>
<gene>
    <name evidence="3" type="ORF">PCOR1329_LOCUS43005</name>
</gene>
<keyword evidence="2" id="KW-0472">Membrane</keyword>
<reference evidence="3" key="1">
    <citation type="submission" date="2023-10" db="EMBL/GenBank/DDBJ databases">
        <authorList>
            <person name="Chen Y."/>
            <person name="Shah S."/>
            <person name="Dougan E. K."/>
            <person name="Thang M."/>
            <person name="Chan C."/>
        </authorList>
    </citation>
    <scope>NUCLEOTIDE SEQUENCE [LARGE SCALE GENOMIC DNA]</scope>
</reference>
<evidence type="ECO:0000313" key="4">
    <source>
        <dbReference type="Proteomes" id="UP001189429"/>
    </source>
</evidence>
<name>A0ABN9TXL6_9DINO</name>
<comment type="caution">
    <text evidence="3">The sequence shown here is derived from an EMBL/GenBank/DDBJ whole genome shotgun (WGS) entry which is preliminary data.</text>
</comment>
<proteinExistence type="predicted"/>
<evidence type="ECO:0008006" key="5">
    <source>
        <dbReference type="Google" id="ProtNLM"/>
    </source>
</evidence>
<organism evidence="3 4">
    <name type="scientific">Prorocentrum cordatum</name>
    <dbReference type="NCBI Taxonomy" id="2364126"/>
    <lineage>
        <taxon>Eukaryota</taxon>
        <taxon>Sar</taxon>
        <taxon>Alveolata</taxon>
        <taxon>Dinophyceae</taxon>
        <taxon>Prorocentrales</taxon>
        <taxon>Prorocentraceae</taxon>
        <taxon>Prorocentrum</taxon>
    </lineage>
</organism>
<dbReference type="EMBL" id="CAUYUJ010015170">
    <property type="protein sequence ID" value="CAK0850655.1"/>
    <property type="molecule type" value="Genomic_DNA"/>
</dbReference>
<feature type="non-terminal residue" evidence="3">
    <location>
        <position position="237"/>
    </location>
</feature>
<keyword evidence="2" id="KW-0812">Transmembrane</keyword>
<feature type="compositionally biased region" description="Low complexity" evidence="1">
    <location>
        <begin position="203"/>
        <end position="215"/>
    </location>
</feature>
<evidence type="ECO:0000256" key="1">
    <source>
        <dbReference type="SAM" id="MobiDB-lite"/>
    </source>
</evidence>
<sequence length="237" mass="26868">MVPLPLVTVSLLSKDLVLEILRELDFYLIQILQGVALLHGLVETWEDERRAFWFLYVPSLVVAPMVDAYPAKYRPHFLQLYFVGMLCILVGWSAFELSKKSLHFFTYNVGDLATLSLFYLRQIYAATWQQDSFVLISCAMCTAHERVNLDVLGSGLSPEPQTVRVAPPRSYSFNAQTHTLSDWRRAPRRRRGPPRRDLGGPELGARGLLRGWGARRPPERRGGGGARAEARRRSRGG</sequence>
<evidence type="ECO:0000313" key="3">
    <source>
        <dbReference type="EMBL" id="CAK0850655.1"/>
    </source>
</evidence>
<dbReference type="Proteomes" id="UP001189429">
    <property type="component" value="Unassembled WGS sequence"/>
</dbReference>
<evidence type="ECO:0000256" key="2">
    <source>
        <dbReference type="SAM" id="Phobius"/>
    </source>
</evidence>
<feature type="region of interest" description="Disordered" evidence="1">
    <location>
        <begin position="182"/>
        <end position="237"/>
    </location>
</feature>
<accession>A0ABN9TXL6</accession>
<feature type="transmembrane region" description="Helical" evidence="2">
    <location>
        <begin position="77"/>
        <end position="95"/>
    </location>
</feature>
<feature type="transmembrane region" description="Helical" evidence="2">
    <location>
        <begin position="53"/>
        <end position="71"/>
    </location>
</feature>
<keyword evidence="2" id="KW-1133">Transmembrane helix</keyword>
<protein>
    <recommendedName>
        <fullName evidence="5">Glycerophosphocholine acyltransferase 1</fullName>
    </recommendedName>
</protein>